<keyword evidence="3" id="KW-1185">Reference proteome</keyword>
<dbReference type="RefSeq" id="WP_041133042.1">
    <property type="nucleotide sequence ID" value="NZ_CP010407.1"/>
</dbReference>
<evidence type="ECO:0000313" key="3">
    <source>
        <dbReference type="Proteomes" id="UP000031774"/>
    </source>
</evidence>
<accession>A0A0B5I993</accession>
<dbReference type="AlphaFoldDB" id="A0A0B5I993"/>
<dbReference type="InterPro" id="IPR045446">
    <property type="entry name" value="VMAP-M2"/>
</dbReference>
<dbReference type="Proteomes" id="UP000031774">
    <property type="component" value="Chromosome"/>
</dbReference>
<feature type="domain" description="vWA-MoxR associated protein middle region 2" evidence="1">
    <location>
        <begin position="188"/>
        <end position="405"/>
    </location>
</feature>
<dbReference type="Pfam" id="PF19965">
    <property type="entry name" value="VMAP-M2"/>
    <property type="match status" value="1"/>
</dbReference>
<gene>
    <name evidence="2" type="ORF">SVTN_37330</name>
</gene>
<reference evidence="2 3" key="1">
    <citation type="submission" date="2014-12" db="EMBL/GenBank/DDBJ databases">
        <title>Complete genome sequence of Streptomyces vietnamensis strain GIMV4.0001, a genetic manipulable producer of the benzoisochromanequinone antibiotic granaticin.</title>
        <authorList>
            <person name="Deng M.R."/>
            <person name="Guo J."/>
            <person name="Ma L.Y."/>
            <person name="Feng G.D."/>
            <person name="Mo C.Y."/>
            <person name="Zhu H.H."/>
        </authorList>
    </citation>
    <scope>NUCLEOTIDE SEQUENCE [LARGE SCALE GENOMIC DNA]</scope>
    <source>
        <strain evidence="3">GIMV4.0001</strain>
    </source>
</reference>
<proteinExistence type="predicted"/>
<organism evidence="2 3">
    <name type="scientific">Streptomyces vietnamensis</name>
    <dbReference type="NCBI Taxonomy" id="362257"/>
    <lineage>
        <taxon>Bacteria</taxon>
        <taxon>Bacillati</taxon>
        <taxon>Actinomycetota</taxon>
        <taxon>Actinomycetes</taxon>
        <taxon>Kitasatosporales</taxon>
        <taxon>Streptomycetaceae</taxon>
        <taxon>Streptomyces</taxon>
    </lineage>
</organism>
<protein>
    <recommendedName>
        <fullName evidence="1">vWA-MoxR associated protein middle region 2 domain-containing protein</fullName>
    </recommendedName>
</protein>
<sequence>MLVIAAQCASMPTLSRLEEAARDLHAVLTDASLGECVTRTGEYSSLVVSDSLEPEDVHRAVREAVRRAREDKAVLVLALLGHGFTTPQQTDLYFMVAGSSTGSPLSAVDVGQLLAVAVDESGVEGVIALIDTCYSAGGMPDAGRIAGGVRSGQTRLSVLTAAAADQPARGMRLTRALVAILREGLTGAGAKVRVDALLTSGLRERIAGQVVGRFEYDNDPFAQEDLWLARNVCFATGTTGGVIGKVGRQALEQAVTMWQAGKSLPTPLTRSVLEDLYAFVRQPEAAGTGDRNWHDRVTQLVAALLVCARIVPLLDNTLASVMSTDLLREARRLSGLPPEAEGSELLRDLVEYAAVRAPRGGEHPLKAPTRFVGALAHLSGSGTVVEELRKWAVDHGVIAEFNDAVTGFERKRRQDGLRLVVSLAGALTDWPEEVDAWLVGTGERLPPYERFPCGTADRTGTGRAIGAALTWARSLLTAPQRLENVDVAAPAHLLASWRPEETPIDRRWLGVHHDVVVRWSGRMDPDEENSEMNDAARKALSRMTDCSAAPVEWIDSSVLGDRQTLEQELMTGRYDTVVGLDHHPDDLQDTLEQLLPYAPIILWPGHNDTPDRNWLRLLVRRHWRGLPRDLAPAYRERWAKEHAGCVMCLGDVRAVWHDEAWLEFCRPFEQRVVTGPEEEL</sequence>
<evidence type="ECO:0000313" key="2">
    <source>
        <dbReference type="EMBL" id="AJF69121.1"/>
    </source>
</evidence>
<dbReference type="STRING" id="362257.SVTN_37330"/>
<dbReference type="HOGENOM" id="CLU_402722_0_0_11"/>
<evidence type="ECO:0000259" key="1">
    <source>
        <dbReference type="Pfam" id="PF19965"/>
    </source>
</evidence>
<dbReference type="KEGG" id="svt:SVTN_37330"/>
<name>A0A0B5I993_9ACTN</name>
<dbReference type="EMBL" id="CP010407">
    <property type="protein sequence ID" value="AJF69121.1"/>
    <property type="molecule type" value="Genomic_DNA"/>
</dbReference>